<dbReference type="Gene3D" id="1.10.287.470">
    <property type="entry name" value="Helix hairpin bin"/>
    <property type="match status" value="1"/>
</dbReference>
<dbReference type="PANTHER" id="PTHR32347">
    <property type="entry name" value="EFFLUX SYSTEM COMPONENT YKNX-RELATED"/>
    <property type="match status" value="1"/>
</dbReference>
<dbReference type="SUPFAM" id="SSF111369">
    <property type="entry name" value="HlyD-like secretion proteins"/>
    <property type="match status" value="2"/>
</dbReference>
<comment type="subcellular location">
    <subcellularLocation>
        <location evidence="1">Cell envelope</location>
    </subcellularLocation>
</comment>
<keyword evidence="3 4" id="KW-0175">Coiled coil</keyword>
<reference evidence="7" key="1">
    <citation type="journal article" date="2021" name="PeerJ">
        <title>Extensive microbial diversity within the chicken gut microbiome revealed by metagenomics and culture.</title>
        <authorList>
            <person name="Gilroy R."/>
            <person name="Ravi A."/>
            <person name="Getino M."/>
            <person name="Pursley I."/>
            <person name="Horton D.L."/>
            <person name="Alikhan N.F."/>
            <person name="Baker D."/>
            <person name="Gharbi K."/>
            <person name="Hall N."/>
            <person name="Watson M."/>
            <person name="Adriaenssens E.M."/>
            <person name="Foster-Nyarko E."/>
            <person name="Jarju S."/>
            <person name="Secka A."/>
            <person name="Antonio M."/>
            <person name="Oren A."/>
            <person name="Chaudhuri R.R."/>
            <person name="La Ragione R."/>
            <person name="Hildebrand F."/>
            <person name="Pallen M.J."/>
        </authorList>
    </citation>
    <scope>NUCLEOTIDE SEQUENCE</scope>
    <source>
        <strain evidence="7">ChiSxjej3B15-24422</strain>
    </source>
</reference>
<feature type="domain" description="Multidrug resistance protein MdtA-like C-terminal permuted SH3" evidence="5">
    <location>
        <begin position="502"/>
        <end position="551"/>
    </location>
</feature>
<feature type="coiled-coil region" evidence="4">
    <location>
        <begin position="266"/>
        <end position="314"/>
    </location>
</feature>
<evidence type="ECO:0000256" key="4">
    <source>
        <dbReference type="SAM" id="Coils"/>
    </source>
</evidence>
<comment type="caution">
    <text evidence="7">The sequence shown here is derived from an EMBL/GenBank/DDBJ whole genome shotgun (WGS) entry which is preliminary data.</text>
</comment>
<evidence type="ECO:0000259" key="5">
    <source>
        <dbReference type="Pfam" id="PF25967"/>
    </source>
</evidence>
<gene>
    <name evidence="7" type="ORF">H9831_12650</name>
</gene>
<dbReference type="EMBL" id="DXDD01000156">
    <property type="protein sequence ID" value="HIY61507.1"/>
    <property type="molecule type" value="Genomic_DNA"/>
</dbReference>
<dbReference type="GO" id="GO:0030313">
    <property type="term" value="C:cell envelope"/>
    <property type="evidence" value="ECO:0007669"/>
    <property type="project" value="UniProtKB-SubCell"/>
</dbReference>
<evidence type="ECO:0000256" key="2">
    <source>
        <dbReference type="ARBA" id="ARBA00009477"/>
    </source>
</evidence>
<sequence length="557" mass="60449">MKGTRKTGKQSSGKRGTGKKKTLIFCIGGAALLLAGGAAAVLLTRNGEDETVYREETVQYGELTVGLQETGSVEVGTTEQIFELDMSAYTESGDSSFSWEQGGGNVFQGMTAGGSASSSSRSLTVEEILITEGQEVSEGEPLYRISQDSIDEIRSGLSVDVSEAQITLEQTQTQLAMTQLEAQQEYDTDTAYDSVLAQAEYDSTIKELQEAVTEIEEQIAEANEELLEWNEKLLEYQTDLETEKKILENAEYVLETTELITDAYGWITAENAREDAESVIETLEEEIETAQDSIAETTEEIEDLTDSLTGARQSLEQGEIDAQAQLSLRTLGSANASERYAVSVGMGEFEAQTAKEDYEEAVEKLNEFDAVLGDQTVKSDYNGVITEISLAEGDSVDTGTTLAVLSDYDEVTVTVSLEESDLENVKEGDTVNVYIDAWPDEEYSGAVDEIGDAQYDSSTGTTYSDVTVKLSGDTAKLYDGMTAELTFITKETETVTYVSNRAVFRENGRSYVRMYDENGNVVSVEIVTGFSDGSHVEVTEGLTEGDTVLIESGVSGS</sequence>
<dbReference type="Gene3D" id="2.40.30.170">
    <property type="match status" value="1"/>
</dbReference>
<evidence type="ECO:0000313" key="8">
    <source>
        <dbReference type="Proteomes" id="UP000824007"/>
    </source>
</evidence>
<dbReference type="Gene3D" id="2.40.50.100">
    <property type="match status" value="1"/>
</dbReference>
<evidence type="ECO:0000313" key="7">
    <source>
        <dbReference type="EMBL" id="HIY61507.1"/>
    </source>
</evidence>
<proteinExistence type="inferred from homology"/>
<dbReference type="Proteomes" id="UP000824007">
    <property type="component" value="Unassembled WGS sequence"/>
</dbReference>
<dbReference type="Pfam" id="PF25990">
    <property type="entry name" value="Beta-barrel_YknX"/>
    <property type="match status" value="1"/>
</dbReference>
<dbReference type="PRINTS" id="PR01490">
    <property type="entry name" value="RTXTOXIND"/>
</dbReference>
<feature type="coiled-coil region" evidence="4">
    <location>
        <begin position="161"/>
        <end position="239"/>
    </location>
</feature>
<dbReference type="Gene3D" id="2.40.420.20">
    <property type="match status" value="1"/>
</dbReference>
<accession>A0A9D2C6P8</accession>
<evidence type="ECO:0000256" key="1">
    <source>
        <dbReference type="ARBA" id="ARBA00004196"/>
    </source>
</evidence>
<dbReference type="InterPro" id="IPR050465">
    <property type="entry name" value="UPF0194_transport"/>
</dbReference>
<organism evidence="7 8">
    <name type="scientific">Candidatus Eisenbergiella pullistercoris</name>
    <dbReference type="NCBI Taxonomy" id="2838555"/>
    <lineage>
        <taxon>Bacteria</taxon>
        <taxon>Bacillati</taxon>
        <taxon>Bacillota</taxon>
        <taxon>Clostridia</taxon>
        <taxon>Lachnospirales</taxon>
        <taxon>Lachnospiraceae</taxon>
        <taxon>Eisenbergiella</taxon>
    </lineage>
</organism>
<dbReference type="InterPro" id="IPR006143">
    <property type="entry name" value="RND_pump_MFP"/>
</dbReference>
<feature type="domain" description="YknX-like beta-barrel" evidence="6">
    <location>
        <begin position="412"/>
        <end position="483"/>
    </location>
</feature>
<comment type="similarity">
    <text evidence="2">Belongs to the membrane fusion protein (MFP) (TC 8.A.1) family.</text>
</comment>
<dbReference type="Pfam" id="PF25967">
    <property type="entry name" value="RND-MFP_C"/>
    <property type="match status" value="1"/>
</dbReference>
<name>A0A9D2C6P8_9FIRM</name>
<dbReference type="InterPro" id="IPR058627">
    <property type="entry name" value="MdtA-like_C"/>
</dbReference>
<reference evidence="7" key="2">
    <citation type="submission" date="2021-04" db="EMBL/GenBank/DDBJ databases">
        <authorList>
            <person name="Gilroy R."/>
        </authorList>
    </citation>
    <scope>NUCLEOTIDE SEQUENCE</scope>
    <source>
        <strain evidence="7">ChiSxjej3B15-24422</strain>
    </source>
</reference>
<evidence type="ECO:0000256" key="3">
    <source>
        <dbReference type="ARBA" id="ARBA00023054"/>
    </source>
</evidence>
<dbReference type="AlphaFoldDB" id="A0A9D2C6P8"/>
<dbReference type="NCBIfam" id="TIGR01730">
    <property type="entry name" value="RND_mfp"/>
    <property type="match status" value="1"/>
</dbReference>
<dbReference type="GO" id="GO:0016020">
    <property type="term" value="C:membrane"/>
    <property type="evidence" value="ECO:0007669"/>
    <property type="project" value="InterPro"/>
</dbReference>
<dbReference type="InterPro" id="IPR058636">
    <property type="entry name" value="Beta-barrel_YknX"/>
</dbReference>
<protein>
    <submittedName>
        <fullName evidence="7">Efflux RND transporter periplasmic adaptor subunit</fullName>
    </submittedName>
</protein>
<evidence type="ECO:0000259" key="6">
    <source>
        <dbReference type="Pfam" id="PF25990"/>
    </source>
</evidence>
<dbReference type="PANTHER" id="PTHR32347:SF23">
    <property type="entry name" value="BLL5650 PROTEIN"/>
    <property type="match status" value="1"/>
</dbReference>
<dbReference type="GO" id="GO:0022857">
    <property type="term" value="F:transmembrane transporter activity"/>
    <property type="evidence" value="ECO:0007669"/>
    <property type="project" value="InterPro"/>
</dbReference>